<dbReference type="GO" id="GO:0004519">
    <property type="term" value="F:endonuclease activity"/>
    <property type="evidence" value="ECO:0007669"/>
    <property type="project" value="InterPro"/>
</dbReference>
<dbReference type="InterPro" id="IPR020847">
    <property type="entry name" value="AP_endonuclease_F1_BS"/>
</dbReference>
<dbReference type="InterPro" id="IPR019378">
    <property type="entry name" value="GDP-Fuc_O-FucTrfase"/>
</dbReference>
<dbReference type="GO" id="GO:0016020">
    <property type="term" value="C:membrane"/>
    <property type="evidence" value="ECO:0007669"/>
    <property type="project" value="UniProtKB-SubCell"/>
</dbReference>
<proteinExistence type="inferred from homology"/>
<evidence type="ECO:0000256" key="3">
    <source>
        <dbReference type="ARBA" id="ARBA00007737"/>
    </source>
</evidence>
<evidence type="ECO:0000256" key="11">
    <source>
        <dbReference type="ARBA" id="ARBA00023253"/>
    </source>
</evidence>
<dbReference type="GO" id="GO:0003677">
    <property type="term" value="F:DNA binding"/>
    <property type="evidence" value="ECO:0007669"/>
    <property type="project" value="InterPro"/>
</dbReference>
<keyword evidence="10" id="KW-0325">Glycoprotein</keyword>
<protein>
    <recommendedName>
        <fullName evidence="13">O-fucosyltransferase family protein</fullName>
    </recommendedName>
</protein>
<keyword evidence="6 14" id="KW-0812">Transmembrane</keyword>
<comment type="pathway">
    <text evidence="2">Glycan metabolism.</text>
</comment>
<keyword evidence="4" id="KW-0328">Glycosyltransferase</keyword>
<dbReference type="EMBL" id="CP133612">
    <property type="protein sequence ID" value="WMV07773.1"/>
    <property type="molecule type" value="Genomic_DNA"/>
</dbReference>
<keyword evidence="7" id="KW-0735">Signal-anchor</keyword>
<dbReference type="PANTHER" id="PTHR31741:SF76">
    <property type="entry name" value="O-FUCOSYLTRANSFERASE FAMILY PROTEIN"/>
    <property type="match status" value="1"/>
</dbReference>
<feature type="domain" description="Reverse transcriptase zinc-binding" evidence="15">
    <location>
        <begin position="714"/>
        <end position="800"/>
    </location>
</feature>
<organism evidence="16 17">
    <name type="scientific">Solanum verrucosum</name>
    <dbReference type="NCBI Taxonomy" id="315347"/>
    <lineage>
        <taxon>Eukaryota</taxon>
        <taxon>Viridiplantae</taxon>
        <taxon>Streptophyta</taxon>
        <taxon>Embryophyta</taxon>
        <taxon>Tracheophyta</taxon>
        <taxon>Spermatophyta</taxon>
        <taxon>Magnoliopsida</taxon>
        <taxon>eudicotyledons</taxon>
        <taxon>Gunneridae</taxon>
        <taxon>Pentapetalae</taxon>
        <taxon>asterids</taxon>
        <taxon>lamiids</taxon>
        <taxon>Solanales</taxon>
        <taxon>Solanaceae</taxon>
        <taxon>Solanoideae</taxon>
        <taxon>Solaneae</taxon>
        <taxon>Solanum</taxon>
    </lineage>
</organism>
<dbReference type="SUPFAM" id="SSF56219">
    <property type="entry name" value="DNase I-like"/>
    <property type="match status" value="1"/>
</dbReference>
<dbReference type="GO" id="GO:0009507">
    <property type="term" value="C:chloroplast"/>
    <property type="evidence" value="ECO:0007669"/>
    <property type="project" value="TreeGrafter"/>
</dbReference>
<dbReference type="PANTHER" id="PTHR31741">
    <property type="entry name" value="OS02G0726500 PROTEIN-RELATED"/>
    <property type="match status" value="1"/>
</dbReference>
<keyword evidence="5" id="KW-0808">Transferase</keyword>
<dbReference type="Gene3D" id="3.60.10.10">
    <property type="entry name" value="Endonuclease/exonuclease/phosphatase"/>
    <property type="match status" value="1"/>
</dbReference>
<gene>
    <name evidence="16" type="ORF">MTR67_001158</name>
</gene>
<keyword evidence="12" id="KW-0119">Carbohydrate metabolism</keyword>
<evidence type="ECO:0000256" key="10">
    <source>
        <dbReference type="ARBA" id="ARBA00023180"/>
    </source>
</evidence>
<comment type="subcellular location">
    <subcellularLocation>
        <location evidence="1">Membrane</location>
        <topology evidence="1">Single-pass type II membrane protein</topology>
    </subcellularLocation>
</comment>
<name>A0AAF0PMZ9_SOLVR</name>
<evidence type="ECO:0000256" key="9">
    <source>
        <dbReference type="ARBA" id="ARBA00023136"/>
    </source>
</evidence>
<sequence length="1053" mass="122101">MESVVQVKSERVQQSIQGVVLQRTRLKLWFIPVFASILVWACLVQLWHMRLLSGFTRLTKVSVRVDETMHSTTPRNYTSNGFLQVSCNGGLNQMRAAICDMVTVARLLNLTLVVPELDKSSFWADPSDFEDIFDVRHFIDSLRDEVNIIKRLPKKVARSYGNHPIVMPPVSWSSEKYYLQQILPLFSKHQVINFNRTDTRLANNGIPLELQRLRCKVNFHALKFTQKIEALGQKLVHMLQQRGPFVALHLRYEMDMLAFSGCTEGCTEEEAEELKQLRIRDQKCFAEAQVEEGVLEQRVVSVHKDLSLRMVVGPSVLHGANVGPLKSTYIHKMCDYHSNEVVKMDVRTTFNRRGLNSGDKRRLVKSLILNWNADIVCLQESKLEGEFKDMIKELWGGRWVKYAHLQASGTRGGILMLWDSRSWRGEVLEIGSYTLTWTLPTMYLGMPLGAKSKAMSIWNSVIEKCEKKLPRWKSQYISLGGRVTLINSVLDALPTYMMSIFPIPDGVIESLDKIRRDFLWKGSEENVSTVRHLVKWNEVLWGKKQGGLGVRNLKIQSKALRLKWLWRYSQEPQAYWGKVIKAKYGDENKWMTNEVSTPYGVSLWRSFRILWPILRNNTTVRVGNGSKTSFWEDKWLGHASLKNLFPELYVLAVHQQMSVADSWTQQGWNIHFRRNSNDWEIETVTEFFRALAEFKGTKNEVDRLWWNKDSKGMYKVNLAYKFLNKGGQQPPNWPWKQIWKTKTPFKVACFTWLLAREAVLTQENLKKRKFSMCLRCYLCGEEVETVGHLFLQCRITNQLWRIFISLRGVVWTMPNRITHLLYSWEEVGGGASNRDRWKIVPACIWYAFPWWKEKEIVSDEKRSQGLCPLTPEEATLILQALGIEKDMQIYIASGDIYGSERRLATLRTAFPKIVKKEMLLDPEELQQFQNHSSQMAALDFIVSNASNIFIPTYDGNMARLVEGHRRYHGYKKTILLDRKTLVGLLDLHHNRTLSWAEFSAAVRQSHEGRIGQPAHRRVIEDKPKEEDYFYANPHECLCESATCEGLDNSTEVR</sequence>
<dbReference type="GO" id="GO:0006281">
    <property type="term" value="P:DNA repair"/>
    <property type="evidence" value="ECO:0007669"/>
    <property type="project" value="InterPro"/>
</dbReference>
<evidence type="ECO:0000256" key="5">
    <source>
        <dbReference type="ARBA" id="ARBA00022679"/>
    </source>
</evidence>
<accession>A0AAF0PMZ9</accession>
<evidence type="ECO:0000256" key="12">
    <source>
        <dbReference type="ARBA" id="ARBA00023277"/>
    </source>
</evidence>
<keyword evidence="11" id="KW-0294">Fucose metabolism</keyword>
<evidence type="ECO:0000256" key="4">
    <source>
        <dbReference type="ARBA" id="ARBA00022676"/>
    </source>
</evidence>
<dbReference type="AlphaFoldDB" id="A0AAF0PMZ9"/>
<keyword evidence="17" id="KW-1185">Reference proteome</keyword>
<dbReference type="PROSITE" id="PS00726">
    <property type="entry name" value="AP_NUCLEASE_F1_1"/>
    <property type="match status" value="1"/>
</dbReference>
<dbReference type="GO" id="GO:0016757">
    <property type="term" value="F:glycosyltransferase activity"/>
    <property type="evidence" value="ECO:0007669"/>
    <property type="project" value="UniProtKB-KW"/>
</dbReference>
<evidence type="ECO:0000313" key="17">
    <source>
        <dbReference type="Proteomes" id="UP001234989"/>
    </source>
</evidence>
<keyword evidence="8 14" id="KW-1133">Transmembrane helix</keyword>
<dbReference type="Pfam" id="PF13966">
    <property type="entry name" value="zf-RVT"/>
    <property type="match status" value="1"/>
</dbReference>
<evidence type="ECO:0000256" key="8">
    <source>
        <dbReference type="ARBA" id="ARBA00022989"/>
    </source>
</evidence>
<evidence type="ECO:0000256" key="13">
    <source>
        <dbReference type="ARBA" id="ARBA00030350"/>
    </source>
</evidence>
<comment type="similarity">
    <text evidence="3">Belongs to the glycosyltransferase GT106 family.</text>
</comment>
<dbReference type="GO" id="GO:0006004">
    <property type="term" value="P:fucose metabolic process"/>
    <property type="evidence" value="ECO:0007669"/>
    <property type="project" value="UniProtKB-KW"/>
</dbReference>
<evidence type="ECO:0000259" key="15">
    <source>
        <dbReference type="Pfam" id="PF13966"/>
    </source>
</evidence>
<evidence type="ECO:0000256" key="1">
    <source>
        <dbReference type="ARBA" id="ARBA00004606"/>
    </source>
</evidence>
<dbReference type="InterPro" id="IPR036691">
    <property type="entry name" value="Endo/exonu/phosph_ase_sf"/>
</dbReference>
<reference evidence="16" key="1">
    <citation type="submission" date="2023-08" db="EMBL/GenBank/DDBJ databases">
        <title>A de novo genome assembly of Solanum verrucosum Schlechtendal, a Mexican diploid species geographically isolated from the other diploid A-genome species in potato relatives.</title>
        <authorList>
            <person name="Hosaka K."/>
        </authorList>
    </citation>
    <scope>NUCLEOTIDE SEQUENCE</scope>
    <source>
        <tissue evidence="16">Young leaves</tissue>
    </source>
</reference>
<evidence type="ECO:0000256" key="14">
    <source>
        <dbReference type="SAM" id="Phobius"/>
    </source>
</evidence>
<feature type="transmembrane region" description="Helical" evidence="14">
    <location>
        <begin position="28"/>
        <end position="47"/>
    </location>
</feature>
<dbReference type="Proteomes" id="UP001234989">
    <property type="component" value="Chromosome 1"/>
</dbReference>
<evidence type="ECO:0000256" key="2">
    <source>
        <dbReference type="ARBA" id="ARBA00004881"/>
    </source>
</evidence>
<keyword evidence="9 14" id="KW-0472">Membrane</keyword>
<dbReference type="Pfam" id="PF10250">
    <property type="entry name" value="O-FucT"/>
    <property type="match status" value="2"/>
</dbReference>
<evidence type="ECO:0000256" key="7">
    <source>
        <dbReference type="ARBA" id="ARBA00022968"/>
    </source>
</evidence>
<evidence type="ECO:0000256" key="6">
    <source>
        <dbReference type="ARBA" id="ARBA00022692"/>
    </source>
</evidence>
<evidence type="ECO:0000313" key="16">
    <source>
        <dbReference type="EMBL" id="WMV07773.1"/>
    </source>
</evidence>
<dbReference type="InterPro" id="IPR026960">
    <property type="entry name" value="RVT-Znf"/>
</dbReference>